<gene>
    <name evidence="2" type="ORF">HII30_03895</name>
</gene>
<dbReference type="AlphaFoldDB" id="A0A848M4A2"/>
<protein>
    <submittedName>
        <fullName evidence="2">Uncharacterized protein</fullName>
    </submittedName>
</protein>
<feature type="transmembrane region" description="Helical" evidence="1">
    <location>
        <begin position="5"/>
        <end position="26"/>
    </location>
</feature>
<comment type="caution">
    <text evidence="2">The sequence shown here is derived from an EMBL/GenBank/DDBJ whole genome shotgun (WGS) entry which is preliminary data.</text>
</comment>
<dbReference type="Proteomes" id="UP000565468">
    <property type="component" value="Unassembled WGS sequence"/>
</dbReference>
<keyword evidence="1" id="KW-1133">Transmembrane helix</keyword>
<keyword evidence="1" id="KW-0472">Membrane</keyword>
<keyword evidence="3" id="KW-1185">Reference proteome</keyword>
<sequence>MKKKIIGLIIVVGFIYVVTDLTLAFLRYPTLYSHVNRITDQAPQIHLNEKALIYAGSIKTDANDK</sequence>
<reference evidence="2 3" key="1">
    <citation type="submission" date="2020-04" db="EMBL/GenBank/DDBJ databases">
        <title>Paenibacillus algicola sp. nov., a novel marine bacterium producing alginate lyase.</title>
        <authorList>
            <person name="Huang H."/>
        </authorList>
    </citation>
    <scope>NUCLEOTIDE SEQUENCE [LARGE SCALE GENOMIC DNA]</scope>
    <source>
        <strain evidence="2 3">L7-75</strain>
    </source>
</reference>
<keyword evidence="1" id="KW-0812">Transmembrane</keyword>
<accession>A0A848M4A2</accession>
<name>A0A848M4A2_PAELE</name>
<dbReference type="RefSeq" id="WP_169503722.1">
    <property type="nucleotide sequence ID" value="NZ_JABBPN010000003.1"/>
</dbReference>
<organism evidence="2 3">
    <name type="scientific">Paenibacillus lemnae</name>
    <dbReference type="NCBI Taxonomy" id="1330551"/>
    <lineage>
        <taxon>Bacteria</taxon>
        <taxon>Bacillati</taxon>
        <taxon>Bacillota</taxon>
        <taxon>Bacilli</taxon>
        <taxon>Bacillales</taxon>
        <taxon>Paenibacillaceae</taxon>
        <taxon>Paenibacillus</taxon>
    </lineage>
</organism>
<proteinExistence type="predicted"/>
<dbReference type="EMBL" id="JABBPN010000003">
    <property type="protein sequence ID" value="NMO94932.1"/>
    <property type="molecule type" value="Genomic_DNA"/>
</dbReference>
<evidence type="ECO:0000256" key="1">
    <source>
        <dbReference type="SAM" id="Phobius"/>
    </source>
</evidence>
<evidence type="ECO:0000313" key="2">
    <source>
        <dbReference type="EMBL" id="NMO94932.1"/>
    </source>
</evidence>
<evidence type="ECO:0000313" key="3">
    <source>
        <dbReference type="Proteomes" id="UP000565468"/>
    </source>
</evidence>